<keyword evidence="1" id="KW-0812">Transmembrane</keyword>
<feature type="domain" description="AB hydrolase-1" evidence="2">
    <location>
        <begin position="23"/>
        <end position="247"/>
    </location>
</feature>
<evidence type="ECO:0000313" key="4">
    <source>
        <dbReference type="Proteomes" id="UP000179219"/>
    </source>
</evidence>
<keyword evidence="1" id="KW-0472">Membrane</keyword>
<evidence type="ECO:0000259" key="2">
    <source>
        <dbReference type="Pfam" id="PF00561"/>
    </source>
</evidence>
<protein>
    <recommendedName>
        <fullName evidence="2">AB hydrolase-1 domain-containing protein</fullName>
    </recommendedName>
</protein>
<keyword evidence="1" id="KW-1133">Transmembrane helix</keyword>
<dbReference type="EMBL" id="MGFP01000040">
    <property type="protein sequence ID" value="OGM08762.1"/>
    <property type="molecule type" value="Genomic_DNA"/>
</dbReference>
<dbReference type="AlphaFoldDB" id="A0A1F7X101"/>
<dbReference type="Gene3D" id="3.40.50.1820">
    <property type="entry name" value="alpha/beta hydrolase"/>
    <property type="match status" value="1"/>
</dbReference>
<dbReference type="SUPFAM" id="SSF53474">
    <property type="entry name" value="alpha/beta-Hydrolases"/>
    <property type="match status" value="1"/>
</dbReference>
<accession>A0A1F7X101</accession>
<reference evidence="3 4" key="1">
    <citation type="journal article" date="2016" name="Nat. Commun.">
        <title>Thousands of microbial genomes shed light on interconnected biogeochemical processes in an aquifer system.</title>
        <authorList>
            <person name="Anantharaman K."/>
            <person name="Brown C.T."/>
            <person name="Hug L.A."/>
            <person name="Sharon I."/>
            <person name="Castelle C.J."/>
            <person name="Probst A.J."/>
            <person name="Thomas B.C."/>
            <person name="Singh A."/>
            <person name="Wilkins M.J."/>
            <person name="Karaoz U."/>
            <person name="Brodie E.L."/>
            <person name="Williams K.H."/>
            <person name="Hubbard S.S."/>
            <person name="Banfield J.F."/>
        </authorList>
    </citation>
    <scope>NUCLEOTIDE SEQUENCE [LARGE SCALE GENOMIC DNA]</scope>
</reference>
<dbReference type="Pfam" id="PF00561">
    <property type="entry name" value="Abhydrolase_1"/>
    <property type="match status" value="1"/>
</dbReference>
<dbReference type="InterPro" id="IPR029058">
    <property type="entry name" value="AB_hydrolase_fold"/>
</dbReference>
<proteinExistence type="predicted"/>
<organism evidence="3 4">
    <name type="scientific">Candidatus Woesebacteria bacterium RBG_13_34_9</name>
    <dbReference type="NCBI Taxonomy" id="1802477"/>
    <lineage>
        <taxon>Bacteria</taxon>
        <taxon>Candidatus Woeseibacteriota</taxon>
    </lineage>
</organism>
<comment type="caution">
    <text evidence="3">The sequence shown here is derived from an EMBL/GenBank/DDBJ whole genome shotgun (WGS) entry which is preliminary data.</text>
</comment>
<dbReference type="InterPro" id="IPR000073">
    <property type="entry name" value="AB_hydrolase_1"/>
</dbReference>
<sequence>MYKKVKCSGAPCFYKEYGQGHKNAILFLHGYSDSANMFEPLKDHLGNKYRVVIPDLPMIRRKNIIYDLRGLSAFVNEFVINVGLSKFILCGFSFGGLVAADYAYWYPRKVKKLYMLNCVPRFLAPEMIDKLLVKIEPYEVPRFVYPLLAFLKTNKLGRALVPKTDRLEESIKNIGHRPFAVFGTLYEVLWHNIVGGTWRERVRKILKMPMPKVVVLFKDDKIIPYKKYATKLRRSGVNVISFEKGGHGETKEYWENLKTLF</sequence>
<evidence type="ECO:0000313" key="3">
    <source>
        <dbReference type="EMBL" id="OGM08762.1"/>
    </source>
</evidence>
<dbReference type="PANTHER" id="PTHR43798">
    <property type="entry name" value="MONOACYLGLYCEROL LIPASE"/>
    <property type="match status" value="1"/>
</dbReference>
<name>A0A1F7X101_9BACT</name>
<dbReference type="InterPro" id="IPR050266">
    <property type="entry name" value="AB_hydrolase_sf"/>
</dbReference>
<dbReference type="PRINTS" id="PR00111">
    <property type="entry name" value="ABHYDROLASE"/>
</dbReference>
<dbReference type="Proteomes" id="UP000179219">
    <property type="component" value="Unassembled WGS sequence"/>
</dbReference>
<feature type="transmembrane region" description="Helical" evidence="1">
    <location>
        <begin position="78"/>
        <end position="105"/>
    </location>
</feature>
<evidence type="ECO:0000256" key="1">
    <source>
        <dbReference type="SAM" id="Phobius"/>
    </source>
</evidence>
<gene>
    <name evidence="3" type="ORF">A2159_03380</name>
</gene>